<reference evidence="1 2" key="1">
    <citation type="journal article" date="2022" name="DNA Res.">
        <title>Chromosomal-level genome assembly of the orchid tree Bauhinia variegata (Leguminosae; Cercidoideae) supports the allotetraploid origin hypothesis of Bauhinia.</title>
        <authorList>
            <person name="Zhong Y."/>
            <person name="Chen Y."/>
            <person name="Zheng D."/>
            <person name="Pang J."/>
            <person name="Liu Y."/>
            <person name="Luo S."/>
            <person name="Meng S."/>
            <person name="Qian L."/>
            <person name="Wei D."/>
            <person name="Dai S."/>
            <person name="Zhou R."/>
        </authorList>
    </citation>
    <scope>NUCLEOTIDE SEQUENCE [LARGE SCALE GENOMIC DNA]</scope>
    <source>
        <strain evidence="1">BV-YZ2020</strain>
    </source>
</reference>
<organism evidence="1 2">
    <name type="scientific">Bauhinia variegata</name>
    <name type="common">Purple orchid tree</name>
    <name type="synonym">Phanera variegata</name>
    <dbReference type="NCBI Taxonomy" id="167791"/>
    <lineage>
        <taxon>Eukaryota</taxon>
        <taxon>Viridiplantae</taxon>
        <taxon>Streptophyta</taxon>
        <taxon>Embryophyta</taxon>
        <taxon>Tracheophyta</taxon>
        <taxon>Spermatophyta</taxon>
        <taxon>Magnoliopsida</taxon>
        <taxon>eudicotyledons</taxon>
        <taxon>Gunneridae</taxon>
        <taxon>Pentapetalae</taxon>
        <taxon>rosids</taxon>
        <taxon>fabids</taxon>
        <taxon>Fabales</taxon>
        <taxon>Fabaceae</taxon>
        <taxon>Cercidoideae</taxon>
        <taxon>Cercideae</taxon>
        <taxon>Bauhiniinae</taxon>
        <taxon>Bauhinia</taxon>
    </lineage>
</organism>
<sequence length="160" mass="17772">MVKNCALFLMAALAILQVSGADDAKEYLDAHNEARAALGVEPLKWSEKLASASRELVLHQRDVMGCHYTKSTEYGVNQIRDWGTTIPPRTVVDGWVKEKTYYKHADNSCVPDHECGSYTQVVWKKSLELGCAQATCANNRTSLTICFYNPPGNIKGESPY</sequence>
<protein>
    <submittedName>
        <fullName evidence="1">Uncharacterized protein</fullName>
    </submittedName>
</protein>
<gene>
    <name evidence="1" type="ORF">L6164_027762</name>
</gene>
<name>A0ACB9LVJ2_BAUVA</name>
<keyword evidence="2" id="KW-1185">Reference proteome</keyword>
<evidence type="ECO:0000313" key="2">
    <source>
        <dbReference type="Proteomes" id="UP000828941"/>
    </source>
</evidence>
<dbReference type="Proteomes" id="UP000828941">
    <property type="component" value="Chromosome 11"/>
</dbReference>
<comment type="caution">
    <text evidence="1">The sequence shown here is derived from an EMBL/GenBank/DDBJ whole genome shotgun (WGS) entry which is preliminary data.</text>
</comment>
<dbReference type="EMBL" id="CM039436">
    <property type="protein sequence ID" value="KAI4314899.1"/>
    <property type="molecule type" value="Genomic_DNA"/>
</dbReference>
<evidence type="ECO:0000313" key="1">
    <source>
        <dbReference type="EMBL" id="KAI4314899.1"/>
    </source>
</evidence>
<accession>A0ACB9LVJ2</accession>
<proteinExistence type="predicted"/>